<gene>
    <name evidence="1" type="ORF">ABVK50_15365</name>
</gene>
<reference evidence="1" key="1">
    <citation type="submission" date="2024-06" db="EMBL/GenBank/DDBJ databases">
        <title>Mesorhizobium karijinii sp. nov., a symbiont of the iconic Swainsona formosa from arid Australia.</title>
        <authorList>
            <person name="Hill Y.J."/>
            <person name="Watkin E.L.J."/>
            <person name="O'Hara G.W."/>
            <person name="Terpolilli J."/>
            <person name="Tye M.L."/>
            <person name="Kohlmeier M.G."/>
        </authorList>
    </citation>
    <scope>NUCLEOTIDE SEQUENCE</scope>
    <source>
        <strain evidence="1">WSM2240</strain>
    </source>
</reference>
<protein>
    <submittedName>
        <fullName evidence="1">Uncharacterized protein</fullName>
    </submittedName>
</protein>
<accession>A0AAU8CIP5</accession>
<dbReference type="EMBL" id="CP159253">
    <property type="protein sequence ID" value="XCG46698.1"/>
    <property type="molecule type" value="Genomic_DNA"/>
</dbReference>
<name>A0AAU8CIP5_9HYPH</name>
<dbReference type="RefSeq" id="WP_353645764.1">
    <property type="nucleotide sequence ID" value="NZ_CP159253.1"/>
</dbReference>
<organism evidence="1">
    <name type="scientific">Mesorhizobium sp. WSM2240</name>
    <dbReference type="NCBI Taxonomy" id="3228851"/>
    <lineage>
        <taxon>Bacteria</taxon>
        <taxon>Pseudomonadati</taxon>
        <taxon>Pseudomonadota</taxon>
        <taxon>Alphaproteobacteria</taxon>
        <taxon>Hyphomicrobiales</taxon>
        <taxon>Phyllobacteriaceae</taxon>
        <taxon>Mesorhizobium</taxon>
    </lineage>
</organism>
<proteinExistence type="predicted"/>
<sequence>MPSLQSAALRFQTTIVKENGQPFYGTIMPVEEGEIPSYDFSIPRLMLRTTVQGIVSPRNIILDDLSQRYIVASHGHSQHGGHFTFRLFKVNADFAWKRATTGKDTLTGLSRESAEQDLGLIPCLVEMTGRQFPDSVTNIAEETRRILTSAELALGDRVDDAIVRRIDTALGVTYGEIS</sequence>
<evidence type="ECO:0000313" key="1">
    <source>
        <dbReference type="EMBL" id="XCG46698.1"/>
    </source>
</evidence>
<dbReference type="AlphaFoldDB" id="A0AAU8CIP5"/>